<evidence type="ECO:0000259" key="6">
    <source>
        <dbReference type="PROSITE" id="PS50262"/>
    </source>
</evidence>
<protein>
    <recommendedName>
        <fullName evidence="6">G-protein coupled receptors family 1 profile domain-containing protein</fullName>
    </recommendedName>
</protein>
<reference evidence="7" key="1">
    <citation type="submission" date="2021-02" db="EMBL/GenBank/DDBJ databases">
        <authorList>
            <person name="Nowell W R."/>
        </authorList>
    </citation>
    <scope>NUCLEOTIDE SEQUENCE</scope>
</reference>
<feature type="transmembrane region" description="Helical" evidence="5">
    <location>
        <begin position="137"/>
        <end position="160"/>
    </location>
</feature>
<name>A0A815IKW9_9BILA</name>
<comment type="subcellular location">
    <subcellularLocation>
        <location evidence="1">Membrane</location>
    </subcellularLocation>
</comment>
<feature type="transmembrane region" description="Helical" evidence="5">
    <location>
        <begin position="270"/>
        <end position="290"/>
    </location>
</feature>
<evidence type="ECO:0000313" key="7">
    <source>
        <dbReference type="EMBL" id="CAF1365037.1"/>
    </source>
</evidence>
<dbReference type="InterPro" id="IPR017452">
    <property type="entry name" value="GPCR_Rhodpsn_7TM"/>
</dbReference>
<dbReference type="Proteomes" id="UP000663870">
    <property type="component" value="Unassembled WGS sequence"/>
</dbReference>
<keyword evidence="4 5" id="KW-0472">Membrane</keyword>
<evidence type="ECO:0000313" key="8">
    <source>
        <dbReference type="Proteomes" id="UP000663870"/>
    </source>
</evidence>
<evidence type="ECO:0000256" key="5">
    <source>
        <dbReference type="SAM" id="Phobius"/>
    </source>
</evidence>
<comment type="caution">
    <text evidence="7">The sequence shown here is derived from an EMBL/GenBank/DDBJ whole genome shotgun (WGS) entry which is preliminary data.</text>
</comment>
<evidence type="ECO:0000256" key="2">
    <source>
        <dbReference type="ARBA" id="ARBA00022692"/>
    </source>
</evidence>
<gene>
    <name evidence="7" type="ORF">JXQ802_LOCUS32836</name>
</gene>
<evidence type="ECO:0000256" key="3">
    <source>
        <dbReference type="ARBA" id="ARBA00022989"/>
    </source>
</evidence>
<dbReference type="AlphaFoldDB" id="A0A815IKW9"/>
<keyword evidence="8" id="KW-1185">Reference proteome</keyword>
<keyword evidence="3 5" id="KW-1133">Transmembrane helix</keyword>
<dbReference type="PROSITE" id="PS50262">
    <property type="entry name" value="G_PROTEIN_RECEP_F1_2"/>
    <property type="match status" value="1"/>
</dbReference>
<evidence type="ECO:0000256" key="4">
    <source>
        <dbReference type="ARBA" id="ARBA00023136"/>
    </source>
</evidence>
<feature type="domain" description="G-protein coupled receptors family 1 profile" evidence="6">
    <location>
        <begin position="35"/>
        <end position="286"/>
    </location>
</feature>
<dbReference type="GO" id="GO:0016020">
    <property type="term" value="C:membrane"/>
    <property type="evidence" value="ECO:0007669"/>
    <property type="project" value="UniProtKB-SubCell"/>
</dbReference>
<accession>A0A815IKW9</accession>
<feature type="transmembrane region" description="Helical" evidence="5">
    <location>
        <begin position="95"/>
        <end position="116"/>
    </location>
</feature>
<dbReference type="SUPFAM" id="SSF81321">
    <property type="entry name" value="Family A G protein-coupled receptor-like"/>
    <property type="match status" value="1"/>
</dbReference>
<dbReference type="Gene3D" id="1.20.1070.10">
    <property type="entry name" value="Rhodopsin 7-helix transmembrane proteins"/>
    <property type="match status" value="1"/>
</dbReference>
<organism evidence="7 8">
    <name type="scientific">Rotaria sordida</name>
    <dbReference type="NCBI Taxonomy" id="392033"/>
    <lineage>
        <taxon>Eukaryota</taxon>
        <taxon>Metazoa</taxon>
        <taxon>Spiralia</taxon>
        <taxon>Gnathifera</taxon>
        <taxon>Rotifera</taxon>
        <taxon>Eurotatoria</taxon>
        <taxon>Bdelloidea</taxon>
        <taxon>Philodinida</taxon>
        <taxon>Philodinidae</taxon>
        <taxon>Rotaria</taxon>
    </lineage>
</organism>
<feature type="transmembrane region" description="Helical" evidence="5">
    <location>
        <begin position="20"/>
        <end position="41"/>
    </location>
</feature>
<proteinExistence type="predicted"/>
<feature type="transmembrane region" description="Helical" evidence="5">
    <location>
        <begin position="193"/>
        <end position="213"/>
    </location>
</feature>
<keyword evidence="2 5" id="KW-0812">Transmembrane</keyword>
<evidence type="ECO:0000256" key="1">
    <source>
        <dbReference type="ARBA" id="ARBA00004370"/>
    </source>
</evidence>
<sequence length="311" mass="37007">MNQTENESSQSSEPELYRRIKLYLFASIEIPSILISIYIIYKFVTNRHFRSHINNHSIIGLIIISFLNTTSELPITLEFLRVGYVKPNSNSFCLFWIWYNFSLQSTNLFLMTWTSFQRHILIFHSNWIQTNIGKIKWNYIPLFISIAYIPSFYFICIVIYPCENFFDYTSLLCGPICYNSITWLSTFDWITNILFPSLLIPLASIALLFRVLIRTKKMKRTVNWRSTRKLTLQLMSISILYLLFWFPLALVSLIRIYFIPTFIDEITYYYLYYTPYLVQLLIPFVCIACLSEIWPKKTRVINASIMTQNRV</sequence>
<feature type="transmembrane region" description="Helical" evidence="5">
    <location>
        <begin position="53"/>
        <end position="75"/>
    </location>
</feature>
<feature type="transmembrane region" description="Helical" evidence="5">
    <location>
        <begin position="234"/>
        <end position="258"/>
    </location>
</feature>
<dbReference type="EMBL" id="CAJNOL010001468">
    <property type="protein sequence ID" value="CAF1365037.1"/>
    <property type="molecule type" value="Genomic_DNA"/>
</dbReference>